<dbReference type="PANTHER" id="PTHR22939:SF129">
    <property type="entry name" value="SERINE PROTEASE HTRA2, MITOCHONDRIAL"/>
    <property type="match status" value="1"/>
</dbReference>
<dbReference type="GO" id="GO:0006508">
    <property type="term" value="P:proteolysis"/>
    <property type="evidence" value="ECO:0007669"/>
    <property type="project" value="UniProtKB-KW"/>
</dbReference>
<dbReference type="PANTHER" id="PTHR22939">
    <property type="entry name" value="SERINE PROTEASE FAMILY S1C HTRA-RELATED"/>
    <property type="match status" value="1"/>
</dbReference>
<dbReference type="EMBL" id="CP053452">
    <property type="protein sequence ID" value="QJW93524.1"/>
    <property type="molecule type" value="Genomic_DNA"/>
</dbReference>
<evidence type="ECO:0000256" key="4">
    <source>
        <dbReference type="SAM" id="MobiDB-lite"/>
    </source>
</evidence>
<dbReference type="Proteomes" id="UP000503447">
    <property type="component" value="Chromosome"/>
</dbReference>
<evidence type="ECO:0000313" key="7">
    <source>
        <dbReference type="EMBL" id="QJW93524.1"/>
    </source>
</evidence>
<gene>
    <name evidence="7" type="ORF">FTUN_1031</name>
</gene>
<comment type="similarity">
    <text evidence="1">Belongs to the peptidase S1C family.</text>
</comment>
<keyword evidence="8" id="KW-1185">Reference proteome</keyword>
<dbReference type="GO" id="GO:0004252">
    <property type="term" value="F:serine-type endopeptidase activity"/>
    <property type="evidence" value="ECO:0007669"/>
    <property type="project" value="InterPro"/>
</dbReference>
<dbReference type="InterPro" id="IPR001478">
    <property type="entry name" value="PDZ"/>
</dbReference>
<dbReference type="Pfam" id="PF13365">
    <property type="entry name" value="Trypsin_2"/>
    <property type="match status" value="1"/>
</dbReference>
<feature type="chain" id="PRO_5026951128" evidence="5">
    <location>
        <begin position="34"/>
        <end position="606"/>
    </location>
</feature>
<keyword evidence="2" id="KW-0645">Protease</keyword>
<evidence type="ECO:0000256" key="3">
    <source>
        <dbReference type="ARBA" id="ARBA00022801"/>
    </source>
</evidence>
<dbReference type="SMART" id="SM00228">
    <property type="entry name" value="PDZ"/>
    <property type="match status" value="1"/>
</dbReference>
<reference evidence="8" key="1">
    <citation type="submission" date="2020-05" db="EMBL/GenBank/DDBJ databases">
        <title>Frigoriglobus tundricola gen. nov., sp. nov., a psychrotolerant cellulolytic planctomycete of the family Gemmataceae with two divergent copies of 16S rRNA gene.</title>
        <authorList>
            <person name="Kulichevskaya I.S."/>
            <person name="Ivanova A.A."/>
            <person name="Naumoff D.G."/>
            <person name="Beletsky A.V."/>
            <person name="Rijpstra W.I.C."/>
            <person name="Sinninghe Damste J.S."/>
            <person name="Mardanov A.V."/>
            <person name="Ravin N.V."/>
            <person name="Dedysh S.N."/>
        </authorList>
    </citation>
    <scope>NUCLEOTIDE SEQUENCE [LARGE SCALE GENOMIC DNA]</scope>
    <source>
        <strain evidence="8">PL17</strain>
    </source>
</reference>
<organism evidence="7 8">
    <name type="scientific">Frigoriglobus tundricola</name>
    <dbReference type="NCBI Taxonomy" id="2774151"/>
    <lineage>
        <taxon>Bacteria</taxon>
        <taxon>Pseudomonadati</taxon>
        <taxon>Planctomycetota</taxon>
        <taxon>Planctomycetia</taxon>
        <taxon>Gemmatales</taxon>
        <taxon>Gemmataceae</taxon>
        <taxon>Frigoriglobus</taxon>
    </lineage>
</organism>
<feature type="domain" description="PDZ" evidence="6">
    <location>
        <begin position="260"/>
        <end position="335"/>
    </location>
</feature>
<dbReference type="SUPFAM" id="SSF50156">
    <property type="entry name" value="PDZ domain-like"/>
    <property type="match status" value="1"/>
</dbReference>
<keyword evidence="3" id="KW-0378">Hydrolase</keyword>
<feature type="region of interest" description="Disordered" evidence="4">
    <location>
        <begin position="352"/>
        <end position="375"/>
    </location>
</feature>
<dbReference type="InterPro" id="IPR001940">
    <property type="entry name" value="Peptidase_S1C"/>
</dbReference>
<accession>A0A6M5YIZ4</accession>
<dbReference type="KEGG" id="ftj:FTUN_1031"/>
<feature type="signal peptide" evidence="5">
    <location>
        <begin position="1"/>
        <end position="33"/>
    </location>
</feature>
<dbReference type="Gene3D" id="2.30.42.10">
    <property type="match status" value="1"/>
</dbReference>
<dbReference type="Gene3D" id="2.40.10.120">
    <property type="match status" value="1"/>
</dbReference>
<dbReference type="InterPro" id="IPR036034">
    <property type="entry name" value="PDZ_sf"/>
</dbReference>
<evidence type="ECO:0000256" key="2">
    <source>
        <dbReference type="ARBA" id="ARBA00022670"/>
    </source>
</evidence>
<sequence>MTRSLRLLRRPLAAAVPAAVAAVALFVPLAAPAAPVAVDKVVLDAQQQRVAAIKKVHPAIVAVCMQGGQGVGSGVIIDPEGYALTNFHVVEPTGPLMQAGLADGVLYDAVVCGIDKVGDVAMIKLQPKEKGKPFPFVPLGDSDKVRAGDWSLAMGNPFSLAMDFTPTVTYGVVSGVNRYQPPEGKGLLEYTDCIQIETSINPGNSGGPLFNMQGELIGINGRGSFEKRGRVNSGVGYAISINQIKNFMGHLRAGIDSDHATLGASVVSAGDDGPLPPMVVKQILDESDAFRRGLKEGDQLIEFAGRPVTSTNQYKNILGIYPKEWRLPLTVRRANARQEYLVRLMGNIATEKPVPGAQSAPAAPPPPAPPKDSETAKMFQAKKGYSNWYFNLREQEKLLAAAKKHGDYTTVPGKWVVEGKFEMADRNGPMRAEIVENKEASRVSMKLNIEASLEPLTQTAVPVQQEPIGSGGLLMALYQYHRFLTVGAKGFEGLFAHAGNEPFYPPPADGAAPKSLAALRVDCAVLVTKHGSTICKWYLSQKDATLLGFETYIAREATETDDRDPCEVYLYDYKDVDGKKLPHRMEVRYRDKRYAVLTVSKFTLEK</sequence>
<proteinExistence type="inferred from homology"/>
<protein>
    <submittedName>
        <fullName evidence="7">Periplasmic serine proteinase DO</fullName>
    </submittedName>
</protein>
<dbReference type="PRINTS" id="PR00834">
    <property type="entry name" value="PROTEASES2C"/>
</dbReference>
<dbReference type="SUPFAM" id="SSF50494">
    <property type="entry name" value="Trypsin-like serine proteases"/>
    <property type="match status" value="1"/>
</dbReference>
<evidence type="ECO:0000313" key="8">
    <source>
        <dbReference type="Proteomes" id="UP000503447"/>
    </source>
</evidence>
<keyword evidence="5" id="KW-0732">Signal</keyword>
<name>A0A6M5YIZ4_9BACT</name>
<evidence type="ECO:0000256" key="1">
    <source>
        <dbReference type="ARBA" id="ARBA00010541"/>
    </source>
</evidence>
<dbReference type="AlphaFoldDB" id="A0A6M5YIZ4"/>
<dbReference type="RefSeq" id="WP_171469696.1">
    <property type="nucleotide sequence ID" value="NZ_CP053452.2"/>
</dbReference>
<evidence type="ECO:0000256" key="5">
    <source>
        <dbReference type="SAM" id="SignalP"/>
    </source>
</evidence>
<dbReference type="InterPro" id="IPR009003">
    <property type="entry name" value="Peptidase_S1_PA"/>
</dbReference>
<evidence type="ECO:0000259" key="6">
    <source>
        <dbReference type="SMART" id="SM00228"/>
    </source>
</evidence>